<keyword evidence="3" id="KW-0804">Transcription</keyword>
<dbReference type="InterPro" id="IPR035418">
    <property type="entry name" value="AraC-bd_2"/>
</dbReference>
<dbReference type="RefSeq" id="WP_345248016.1">
    <property type="nucleotide sequence ID" value="NZ_BAABFO010000006.1"/>
</dbReference>
<protein>
    <submittedName>
        <fullName evidence="5">Helix-turn-helix domain-containing protein</fullName>
    </submittedName>
</protein>
<dbReference type="EMBL" id="BAABFO010000006">
    <property type="protein sequence ID" value="GAA4329090.1"/>
    <property type="molecule type" value="Genomic_DNA"/>
</dbReference>
<dbReference type="SMART" id="SM00342">
    <property type="entry name" value="HTH_ARAC"/>
    <property type="match status" value="1"/>
</dbReference>
<evidence type="ECO:0000256" key="1">
    <source>
        <dbReference type="ARBA" id="ARBA00023015"/>
    </source>
</evidence>
<dbReference type="PROSITE" id="PS01124">
    <property type="entry name" value="HTH_ARAC_FAMILY_2"/>
    <property type="match status" value="1"/>
</dbReference>
<dbReference type="InterPro" id="IPR009057">
    <property type="entry name" value="Homeodomain-like_sf"/>
</dbReference>
<feature type="domain" description="HTH araC/xylS-type" evidence="4">
    <location>
        <begin position="258"/>
        <end position="358"/>
    </location>
</feature>
<dbReference type="SUPFAM" id="SSF46689">
    <property type="entry name" value="Homeodomain-like"/>
    <property type="match status" value="1"/>
</dbReference>
<evidence type="ECO:0000256" key="2">
    <source>
        <dbReference type="ARBA" id="ARBA00023125"/>
    </source>
</evidence>
<name>A0ABP8GSN3_9BURK</name>
<dbReference type="Proteomes" id="UP001501671">
    <property type="component" value="Unassembled WGS sequence"/>
</dbReference>
<keyword evidence="1" id="KW-0805">Transcription regulation</keyword>
<dbReference type="PANTHER" id="PTHR46796:SF6">
    <property type="entry name" value="ARAC SUBFAMILY"/>
    <property type="match status" value="1"/>
</dbReference>
<dbReference type="Gene3D" id="1.10.10.60">
    <property type="entry name" value="Homeodomain-like"/>
    <property type="match status" value="1"/>
</dbReference>
<dbReference type="Pfam" id="PF12833">
    <property type="entry name" value="HTH_18"/>
    <property type="match status" value="1"/>
</dbReference>
<organism evidence="5 6">
    <name type="scientific">Pigmentiphaga soli</name>
    <dbReference type="NCBI Taxonomy" id="1007095"/>
    <lineage>
        <taxon>Bacteria</taxon>
        <taxon>Pseudomonadati</taxon>
        <taxon>Pseudomonadota</taxon>
        <taxon>Betaproteobacteria</taxon>
        <taxon>Burkholderiales</taxon>
        <taxon>Alcaligenaceae</taxon>
        <taxon>Pigmentiphaga</taxon>
    </lineage>
</organism>
<reference evidence="6" key="1">
    <citation type="journal article" date="2019" name="Int. J. Syst. Evol. Microbiol.">
        <title>The Global Catalogue of Microorganisms (GCM) 10K type strain sequencing project: providing services to taxonomists for standard genome sequencing and annotation.</title>
        <authorList>
            <consortium name="The Broad Institute Genomics Platform"/>
            <consortium name="The Broad Institute Genome Sequencing Center for Infectious Disease"/>
            <person name="Wu L."/>
            <person name="Ma J."/>
        </authorList>
    </citation>
    <scope>NUCLEOTIDE SEQUENCE [LARGE SCALE GENOMIC DNA]</scope>
    <source>
        <strain evidence="6">JCM 17666</strain>
    </source>
</reference>
<dbReference type="InterPro" id="IPR050204">
    <property type="entry name" value="AraC_XylS_family_regulators"/>
</dbReference>
<evidence type="ECO:0000256" key="3">
    <source>
        <dbReference type="ARBA" id="ARBA00023163"/>
    </source>
</evidence>
<gene>
    <name evidence="5" type="ORF">GCM10023144_15510</name>
</gene>
<evidence type="ECO:0000313" key="6">
    <source>
        <dbReference type="Proteomes" id="UP001501671"/>
    </source>
</evidence>
<proteinExistence type="predicted"/>
<dbReference type="InterPro" id="IPR018060">
    <property type="entry name" value="HTH_AraC"/>
</dbReference>
<keyword evidence="2" id="KW-0238">DNA-binding</keyword>
<dbReference type="Pfam" id="PF14525">
    <property type="entry name" value="AraC_binding_2"/>
    <property type="match status" value="1"/>
</dbReference>
<sequence length="367" mass="39212">MADAAPFPAAFPATDAGWPPWRGAAPDVAETPRRAPAVPAGGHHRYLPTSSFDSRHFSSGAEAFRAWCDAIAGLFDVAPAGGLASFHARMQTYRLGSMLLGSVESAPQQFSRPAALAARGGVDHYMVQAFRRGGCRGDAGGRAVQVKAGDVALFDMTRPVSCAAQGFRYTLLVIPRPILEPLLDRPDAAHGLVIRGDTAAGRILSEHLVSVCARAAQLSAAQGQMILQGSAAMIAGCAGPASGAAETAASDLRRAALDGIKRHVEAHLGSPELCPDEICRRFGVSRPTLFRLFTPYGGFSHYLRERRLRRCFGEITSPQHAHRRIGDIAGAWGFQNEAAFSRAFRRLFGASAREVRQAFLGDRRPGD</sequence>
<dbReference type="PANTHER" id="PTHR46796">
    <property type="entry name" value="HTH-TYPE TRANSCRIPTIONAL ACTIVATOR RHAS-RELATED"/>
    <property type="match status" value="1"/>
</dbReference>
<keyword evidence="6" id="KW-1185">Reference proteome</keyword>
<comment type="caution">
    <text evidence="5">The sequence shown here is derived from an EMBL/GenBank/DDBJ whole genome shotgun (WGS) entry which is preliminary data.</text>
</comment>
<evidence type="ECO:0000259" key="4">
    <source>
        <dbReference type="PROSITE" id="PS01124"/>
    </source>
</evidence>
<evidence type="ECO:0000313" key="5">
    <source>
        <dbReference type="EMBL" id="GAA4329090.1"/>
    </source>
</evidence>
<accession>A0ABP8GSN3</accession>